<sequence length="39" mass="4618">MMNKGSFFYKYQYLNNGIFDIINIIILLKEKGGEKVIDF</sequence>
<proteinExistence type="predicted"/>
<dbReference type="Proteomes" id="UP000095558">
    <property type="component" value="Unassembled WGS sequence"/>
</dbReference>
<reference evidence="1 2" key="1">
    <citation type="submission" date="2015-09" db="EMBL/GenBank/DDBJ databases">
        <authorList>
            <consortium name="Pathogen Informatics"/>
        </authorList>
    </citation>
    <scope>NUCLEOTIDE SEQUENCE [LARGE SCALE GENOMIC DNA]</scope>
    <source>
        <strain evidence="1 2">2789STDY5834855</strain>
    </source>
</reference>
<accession>A0A174INY2</accession>
<dbReference type="EMBL" id="CYZV01000071">
    <property type="protein sequence ID" value="CUO87048.1"/>
    <property type="molecule type" value="Genomic_DNA"/>
</dbReference>
<organism evidence="1 2">
    <name type="scientific">Clostridium disporicum</name>
    <dbReference type="NCBI Taxonomy" id="84024"/>
    <lineage>
        <taxon>Bacteria</taxon>
        <taxon>Bacillati</taxon>
        <taxon>Bacillota</taxon>
        <taxon>Clostridia</taxon>
        <taxon>Eubacteriales</taxon>
        <taxon>Clostridiaceae</taxon>
        <taxon>Clostridium</taxon>
    </lineage>
</organism>
<evidence type="ECO:0000313" key="2">
    <source>
        <dbReference type="Proteomes" id="UP000095558"/>
    </source>
</evidence>
<protein>
    <submittedName>
        <fullName evidence="1">Uncharacterized protein</fullName>
    </submittedName>
</protein>
<evidence type="ECO:0000313" key="1">
    <source>
        <dbReference type="EMBL" id="CUO87048.1"/>
    </source>
</evidence>
<gene>
    <name evidence="1" type="ORF">ERS852470_03596</name>
</gene>
<name>A0A174INY2_9CLOT</name>
<dbReference type="AlphaFoldDB" id="A0A174INY2"/>